<feature type="region of interest" description="Disordered" evidence="9">
    <location>
        <begin position="825"/>
        <end position="905"/>
    </location>
</feature>
<dbReference type="EC" id="2.7.11.1" evidence="1"/>
<dbReference type="InterPro" id="IPR000719">
    <property type="entry name" value="Prot_kinase_dom"/>
</dbReference>
<comment type="caution">
    <text evidence="11">The sequence shown here is derived from an EMBL/GenBank/DDBJ whole genome shotgun (WGS) entry which is preliminary data.</text>
</comment>
<evidence type="ECO:0000313" key="11">
    <source>
        <dbReference type="EMBL" id="KAF0984423.1"/>
    </source>
</evidence>
<keyword evidence="3" id="KW-0808">Transferase</keyword>
<dbReference type="SUPFAM" id="SSF49562">
    <property type="entry name" value="C2 domain (Calcium/lipid-binding domain, CaLB)"/>
    <property type="match status" value="1"/>
</dbReference>
<evidence type="ECO:0000256" key="4">
    <source>
        <dbReference type="ARBA" id="ARBA00022741"/>
    </source>
</evidence>
<feature type="compositionally biased region" description="Polar residues" evidence="9">
    <location>
        <begin position="962"/>
        <end position="971"/>
    </location>
</feature>
<protein>
    <recommendedName>
        <fullName evidence="1">non-specific serine/threonine protein kinase</fullName>
        <ecNumber evidence="1">2.7.11.1</ecNumber>
    </recommendedName>
</protein>
<evidence type="ECO:0000259" key="10">
    <source>
        <dbReference type="PROSITE" id="PS50011"/>
    </source>
</evidence>
<organism evidence="11 12">
    <name type="scientific">Naegleria fowleri</name>
    <name type="common">Brain eating amoeba</name>
    <dbReference type="NCBI Taxonomy" id="5763"/>
    <lineage>
        <taxon>Eukaryota</taxon>
        <taxon>Discoba</taxon>
        <taxon>Heterolobosea</taxon>
        <taxon>Tetramitia</taxon>
        <taxon>Eutetramitia</taxon>
        <taxon>Vahlkampfiidae</taxon>
        <taxon>Naegleria</taxon>
    </lineage>
</organism>
<feature type="compositionally biased region" description="Polar residues" evidence="9">
    <location>
        <begin position="841"/>
        <end position="867"/>
    </location>
</feature>
<dbReference type="Gene3D" id="1.10.510.10">
    <property type="entry name" value="Transferase(Phosphotransferase) domain 1"/>
    <property type="match status" value="1"/>
</dbReference>
<dbReference type="VEuPathDB" id="AmoebaDB:NfTy_000320"/>
<dbReference type="RefSeq" id="XP_044569136.1">
    <property type="nucleotide sequence ID" value="XM_044706500.1"/>
</dbReference>
<dbReference type="OMA" id="YLYSYDH"/>
<keyword evidence="4" id="KW-0547">Nucleotide-binding</keyword>
<feature type="compositionally biased region" description="Basic and acidic residues" evidence="9">
    <location>
        <begin position="827"/>
        <end position="836"/>
    </location>
</feature>
<keyword evidence="5" id="KW-0418">Kinase</keyword>
<dbReference type="GO" id="GO:0004674">
    <property type="term" value="F:protein serine/threonine kinase activity"/>
    <property type="evidence" value="ECO:0007669"/>
    <property type="project" value="UniProtKB-KW"/>
</dbReference>
<evidence type="ECO:0000313" key="12">
    <source>
        <dbReference type="Proteomes" id="UP000444721"/>
    </source>
</evidence>
<feature type="region of interest" description="Disordered" evidence="9">
    <location>
        <begin position="924"/>
        <end position="975"/>
    </location>
</feature>
<evidence type="ECO:0000256" key="7">
    <source>
        <dbReference type="ARBA" id="ARBA00047899"/>
    </source>
</evidence>
<dbReference type="OrthoDB" id="10260280at2759"/>
<feature type="compositionally biased region" description="Polar residues" evidence="9">
    <location>
        <begin position="888"/>
        <end position="903"/>
    </location>
</feature>
<dbReference type="SMART" id="SM00220">
    <property type="entry name" value="S_TKc"/>
    <property type="match status" value="1"/>
</dbReference>
<dbReference type="InterPro" id="IPR011009">
    <property type="entry name" value="Kinase-like_dom_sf"/>
</dbReference>
<feature type="region of interest" description="Disordered" evidence="9">
    <location>
        <begin position="25"/>
        <end position="51"/>
    </location>
</feature>
<evidence type="ECO:0000256" key="2">
    <source>
        <dbReference type="ARBA" id="ARBA00022527"/>
    </source>
</evidence>
<feature type="compositionally biased region" description="Basic and acidic residues" evidence="9">
    <location>
        <begin position="32"/>
        <end position="42"/>
    </location>
</feature>
<evidence type="ECO:0000256" key="9">
    <source>
        <dbReference type="SAM" id="MobiDB-lite"/>
    </source>
</evidence>
<keyword evidence="6" id="KW-0067">ATP-binding</keyword>
<comment type="catalytic activity">
    <reaction evidence="7">
        <text>L-threonyl-[protein] + ATP = O-phospho-L-threonyl-[protein] + ADP + H(+)</text>
        <dbReference type="Rhea" id="RHEA:46608"/>
        <dbReference type="Rhea" id="RHEA-COMP:11060"/>
        <dbReference type="Rhea" id="RHEA-COMP:11605"/>
        <dbReference type="ChEBI" id="CHEBI:15378"/>
        <dbReference type="ChEBI" id="CHEBI:30013"/>
        <dbReference type="ChEBI" id="CHEBI:30616"/>
        <dbReference type="ChEBI" id="CHEBI:61977"/>
        <dbReference type="ChEBI" id="CHEBI:456216"/>
        <dbReference type="EC" id="2.7.11.1"/>
    </reaction>
</comment>
<dbReference type="VEuPathDB" id="AmoebaDB:NF0099390"/>
<evidence type="ECO:0000256" key="3">
    <source>
        <dbReference type="ARBA" id="ARBA00022679"/>
    </source>
</evidence>
<keyword evidence="12" id="KW-1185">Reference proteome</keyword>
<reference evidence="11 12" key="1">
    <citation type="journal article" date="2019" name="Sci. Rep.">
        <title>Nanopore sequencing improves the draft genome of the human pathogenic amoeba Naegleria fowleri.</title>
        <authorList>
            <person name="Liechti N."/>
            <person name="Schurch N."/>
            <person name="Bruggmann R."/>
            <person name="Wittwer M."/>
        </authorList>
    </citation>
    <scope>NUCLEOTIDE SEQUENCE [LARGE SCALE GENOMIC DNA]</scope>
    <source>
        <strain evidence="11 12">ATCC 30894</strain>
    </source>
</reference>
<dbReference type="EMBL" id="VFQX01000002">
    <property type="protein sequence ID" value="KAF0984423.1"/>
    <property type="molecule type" value="Genomic_DNA"/>
</dbReference>
<dbReference type="Proteomes" id="UP000444721">
    <property type="component" value="Unassembled WGS sequence"/>
</dbReference>
<feature type="compositionally biased region" description="Low complexity" evidence="9">
    <location>
        <begin position="933"/>
        <end position="961"/>
    </location>
</feature>
<keyword evidence="2" id="KW-0723">Serine/threonine-protein kinase</keyword>
<gene>
    <name evidence="11" type="ORF">FDP41_000322</name>
</gene>
<dbReference type="InterPro" id="IPR035892">
    <property type="entry name" value="C2_domain_sf"/>
</dbReference>
<name>A0A6A5C1Y2_NAEFO</name>
<dbReference type="PROSITE" id="PS50011">
    <property type="entry name" value="PROTEIN_KINASE_DOM"/>
    <property type="match status" value="1"/>
</dbReference>
<evidence type="ECO:0000256" key="1">
    <source>
        <dbReference type="ARBA" id="ARBA00012513"/>
    </source>
</evidence>
<proteinExistence type="predicted"/>
<accession>A0A6A5C1Y2</accession>
<dbReference type="GeneID" id="68107540"/>
<evidence type="ECO:0000256" key="6">
    <source>
        <dbReference type="ARBA" id="ARBA00022840"/>
    </source>
</evidence>
<evidence type="ECO:0000256" key="5">
    <source>
        <dbReference type="ARBA" id="ARBA00022777"/>
    </source>
</evidence>
<dbReference type="PANTHER" id="PTHR43671">
    <property type="entry name" value="SERINE/THREONINE-PROTEIN KINASE NEK"/>
    <property type="match status" value="1"/>
</dbReference>
<dbReference type="InterPro" id="IPR050660">
    <property type="entry name" value="NEK_Ser/Thr_kinase"/>
</dbReference>
<comment type="catalytic activity">
    <reaction evidence="8">
        <text>L-seryl-[protein] + ATP = O-phospho-L-seryl-[protein] + ADP + H(+)</text>
        <dbReference type="Rhea" id="RHEA:17989"/>
        <dbReference type="Rhea" id="RHEA-COMP:9863"/>
        <dbReference type="Rhea" id="RHEA-COMP:11604"/>
        <dbReference type="ChEBI" id="CHEBI:15378"/>
        <dbReference type="ChEBI" id="CHEBI:29999"/>
        <dbReference type="ChEBI" id="CHEBI:30616"/>
        <dbReference type="ChEBI" id="CHEBI:83421"/>
        <dbReference type="ChEBI" id="CHEBI:456216"/>
        <dbReference type="EC" id="2.7.11.1"/>
    </reaction>
</comment>
<dbReference type="PANTHER" id="PTHR43671:SF98">
    <property type="entry name" value="SERINE_THREONINE-PROTEIN KINASE NEK11"/>
    <property type="match status" value="1"/>
</dbReference>
<evidence type="ECO:0000256" key="8">
    <source>
        <dbReference type="ARBA" id="ARBA00048679"/>
    </source>
</evidence>
<feature type="domain" description="Protein kinase" evidence="10">
    <location>
        <begin position="4"/>
        <end position="400"/>
    </location>
</feature>
<dbReference type="AlphaFoldDB" id="A0A6A5C1Y2"/>
<dbReference type="SUPFAM" id="SSF56112">
    <property type="entry name" value="Protein kinase-like (PK-like)"/>
    <property type="match status" value="1"/>
</dbReference>
<feature type="region of interest" description="Disordered" evidence="9">
    <location>
        <begin position="757"/>
        <end position="780"/>
    </location>
</feature>
<dbReference type="VEuPathDB" id="AmoebaDB:FDP41_000322"/>
<dbReference type="GO" id="GO:0005524">
    <property type="term" value="F:ATP binding"/>
    <property type="evidence" value="ECO:0007669"/>
    <property type="project" value="UniProtKB-KW"/>
</dbReference>
<sequence length="1002" mass="115083">MDDYEVVQTLSNNQYICVRRSLTSNGHSRSMNQKERKSETKKYHPRSSSTHNHHHYLITKQYLYSYDHSKYQSEDEKLLRKYNDIHTRIDCLLFLRDKNLVNLLDCFYFEQIEKQSKYTDKYFCTVERIDGIVSLRYLLYKNRLRSKNFQPLKQSLIHQVMRCCLEASAILHAVGEPYFSFSPCNILIEKKTRKIMLRPYVIDKADMLHKFIDEPHGESIFDPYTIKFEENKVLVKEFFENQLWYCPPELVFRIFLGKKDKIHKYKKQLYKELRQSYTTSVANDIWALGCIFAEMMLPYPLFSSMRIEDQLINTLSILRLEAENEEFSHPRYMKESKFFNTILSKHLDLRTNRLSVLKHYLTGSSSYEVTAVTLQTLSCMMDYNPSLRPASSRILNIPIFSNKSLPTGGVYYRKLDHNGSPKMSEDDDTLSNSVLVAYVNKVEEEQVKANHNRSWISESSIVNHNDHTRVDPNDSIYEESIMLASLLNDKSKRKQPSTKEQVVVTYQQKNLEEKEGENLLNYLSDNDMKSSSASFVTLSHAFKKLEKIYRNEITKIGNDIREMKEALGDLLQNSALTNEKNHQSASVENAAFDLSSSTTSEELYVPKTPTILGNVQITIERIHEIEYEGQLYFSILRGNNTELVRQDLLSKNYTTIHINEEFAKYHNEIMLKITDQVKKGHESIVGVAIIDLSPLSYSTDLCGWYNLYDSMQNKKLTGQVLVRVTLLQQKHEEFLPTKTPSKPTNSSNKGIKALEQPTTTTAVSHQQRHTHHSEQPSLSQHVSQNMFTHNNYDNILFGNIEDELDQKLSLSVDTFVFTESSTNTVIARDDDHEPSQRNHHSGTNQDAPSSSIPKTPNNHQPTTNSSPKLRVDDIHEFVLPPSSSSSSHFQNTNNNDPPLQATSPFFPHQRTFSDRSVHSIEFPVPSSSMNHPPSSTTNTNAATTATPFSSSSSSSSFSIISQTHSPHQPSLPTHGAAADEEFNTIISSLQRLQTELKTFAVL</sequence>